<keyword evidence="1" id="KW-0813">Transport</keyword>
<dbReference type="Gene3D" id="1.10.1060.10">
    <property type="entry name" value="Alpha-helical ferredoxin"/>
    <property type="match status" value="1"/>
</dbReference>
<gene>
    <name evidence="9" type="primary">ccoG</name>
    <name evidence="9" type="ORF">ACFQ1Z_07730</name>
</gene>
<accession>A0ABW3F755</accession>
<name>A0ABW3F755_9PROT</name>
<evidence type="ECO:0000256" key="4">
    <source>
        <dbReference type="ARBA" id="ARBA00022982"/>
    </source>
</evidence>
<dbReference type="EMBL" id="JBHTKB010000001">
    <property type="protein sequence ID" value="MFD0913432.1"/>
    <property type="molecule type" value="Genomic_DNA"/>
</dbReference>
<dbReference type="InterPro" id="IPR017896">
    <property type="entry name" value="4Fe4S_Fe-S-bd"/>
</dbReference>
<dbReference type="RefSeq" id="WP_379057198.1">
    <property type="nucleotide sequence ID" value="NZ_JBHTKB010000001.1"/>
</dbReference>
<dbReference type="Pfam" id="PF11614">
    <property type="entry name" value="FixG_C"/>
    <property type="match status" value="1"/>
</dbReference>
<evidence type="ECO:0000256" key="1">
    <source>
        <dbReference type="ARBA" id="ARBA00022448"/>
    </source>
</evidence>
<keyword evidence="4" id="KW-0249">Electron transport</keyword>
<dbReference type="InterPro" id="IPR014116">
    <property type="entry name" value="Cyt_c_oxidase_cbb3_FixG"/>
</dbReference>
<organism evidence="9 10">
    <name type="scientific">Methylophilus luteus</name>
    <dbReference type="NCBI Taxonomy" id="640108"/>
    <lineage>
        <taxon>Bacteria</taxon>
        <taxon>Pseudomonadati</taxon>
        <taxon>Pseudomonadota</taxon>
        <taxon>Betaproteobacteria</taxon>
        <taxon>Nitrosomonadales</taxon>
        <taxon>Methylophilaceae</taxon>
        <taxon>Methylophilus</taxon>
    </lineage>
</organism>
<evidence type="ECO:0000256" key="6">
    <source>
        <dbReference type="ARBA" id="ARBA00023014"/>
    </source>
</evidence>
<keyword evidence="3" id="KW-0479">Metal-binding</keyword>
<dbReference type="Proteomes" id="UP001597128">
    <property type="component" value="Unassembled WGS sequence"/>
</dbReference>
<keyword evidence="6" id="KW-0411">Iron-sulfur</keyword>
<dbReference type="NCBIfam" id="TIGR02745">
    <property type="entry name" value="ccoG_rdxA_fixG"/>
    <property type="match status" value="1"/>
</dbReference>
<proteinExistence type="predicted"/>
<dbReference type="PROSITE" id="PS00198">
    <property type="entry name" value="4FE4S_FER_1"/>
    <property type="match status" value="1"/>
</dbReference>
<dbReference type="InterPro" id="IPR051684">
    <property type="entry name" value="Electron_Trans/Redox"/>
</dbReference>
<dbReference type="InterPro" id="IPR017900">
    <property type="entry name" value="4Fe4S_Fe_S_CS"/>
</dbReference>
<dbReference type="PROSITE" id="PS51379">
    <property type="entry name" value="4FE4S_FER_2"/>
    <property type="match status" value="1"/>
</dbReference>
<evidence type="ECO:0000313" key="10">
    <source>
        <dbReference type="Proteomes" id="UP001597128"/>
    </source>
</evidence>
<keyword evidence="7" id="KW-0812">Transmembrane</keyword>
<dbReference type="PANTHER" id="PTHR30176">
    <property type="entry name" value="FERREDOXIN-TYPE PROTEIN NAPH"/>
    <property type="match status" value="1"/>
</dbReference>
<evidence type="ECO:0000256" key="7">
    <source>
        <dbReference type="SAM" id="Phobius"/>
    </source>
</evidence>
<evidence type="ECO:0000256" key="2">
    <source>
        <dbReference type="ARBA" id="ARBA00022485"/>
    </source>
</evidence>
<evidence type="ECO:0000256" key="5">
    <source>
        <dbReference type="ARBA" id="ARBA00023004"/>
    </source>
</evidence>
<feature type="transmembrane region" description="Helical" evidence="7">
    <location>
        <begin position="164"/>
        <end position="181"/>
    </location>
</feature>
<dbReference type="SUPFAM" id="SSF54862">
    <property type="entry name" value="4Fe-4S ferredoxins"/>
    <property type="match status" value="1"/>
</dbReference>
<feature type="transmembrane region" description="Helical" evidence="7">
    <location>
        <begin position="341"/>
        <end position="360"/>
    </location>
</feature>
<evidence type="ECO:0000313" key="9">
    <source>
        <dbReference type="EMBL" id="MFD0913432.1"/>
    </source>
</evidence>
<dbReference type="Pfam" id="PF13746">
    <property type="entry name" value="Fer4_18"/>
    <property type="match status" value="1"/>
</dbReference>
<feature type="transmembrane region" description="Helical" evidence="7">
    <location>
        <begin position="43"/>
        <end position="61"/>
    </location>
</feature>
<keyword evidence="7" id="KW-1133">Transmembrane helix</keyword>
<dbReference type="InterPro" id="IPR032879">
    <property type="entry name" value="FixG_C"/>
</dbReference>
<dbReference type="Gene3D" id="2.60.40.10">
    <property type="entry name" value="Immunoglobulins"/>
    <property type="match status" value="1"/>
</dbReference>
<feature type="domain" description="4Fe-4S ferredoxin-type" evidence="8">
    <location>
        <begin position="261"/>
        <end position="290"/>
    </location>
</feature>
<dbReference type="Pfam" id="PF12801">
    <property type="entry name" value="Fer4_5"/>
    <property type="match status" value="1"/>
</dbReference>
<dbReference type="InterPro" id="IPR009051">
    <property type="entry name" value="Helical_ferredxn"/>
</dbReference>
<reference evidence="10" key="1">
    <citation type="journal article" date="2019" name="Int. J. Syst. Evol. Microbiol.">
        <title>The Global Catalogue of Microorganisms (GCM) 10K type strain sequencing project: providing services to taxonomists for standard genome sequencing and annotation.</title>
        <authorList>
            <consortium name="The Broad Institute Genomics Platform"/>
            <consortium name="The Broad Institute Genome Sequencing Center for Infectious Disease"/>
            <person name="Wu L."/>
            <person name="Ma J."/>
        </authorList>
    </citation>
    <scope>NUCLEOTIDE SEQUENCE [LARGE SCALE GENOMIC DNA]</scope>
    <source>
        <strain evidence="10">CCUG 58412</strain>
    </source>
</reference>
<comment type="caution">
    <text evidence="9">The sequence shown here is derived from an EMBL/GenBank/DDBJ whole genome shotgun (WGS) entry which is preliminary data.</text>
</comment>
<keyword evidence="10" id="KW-1185">Reference proteome</keyword>
<evidence type="ECO:0000259" key="8">
    <source>
        <dbReference type="PROSITE" id="PS51379"/>
    </source>
</evidence>
<sequence>MQASRSKTVIPIVAAPVTEKTISLYQKTPKVYPRSVSGYFKNWRWLMIWLTQIVFYGLPWLQYGERQAFLLDINAQRFYLFGMVIFPQDLFYLALLLIVCALGLFLFTAVAGRLWCGFSCPQSVYTEIFLWMERRIEGDRMVRQKLDAQPWGVRKAGIKLGKHSVWMGFAILTGLSFVGYFTPIRELSPALLQFQLSGWEWFWFGFYSIATYGNAGFLREQVCKHMCPYARFQSAMFDDHTLIVAYDSARGEPRGGRSKGQDYQAQGLGSCIDCNICVQVCPVGIDIRQGLQYECISCGLCIDACDEVMDKMQYPRGLIRFSAGGNTGEHGLLSHMLRPRVLIYSALFALIFGWMAYSMLHKPAFKVDIMRDRNIMYRETDKGVENLYQLHLLNATEKPQHYRIRASGMADISIESEQSLTVGATEEALLPLSLAVPHTDKTGSQRISIEVTAEPDGETVTTDTTFYLPK</sequence>
<protein>
    <submittedName>
        <fullName evidence="9">Cytochrome c oxidase accessory protein CcoG</fullName>
    </submittedName>
</protein>
<evidence type="ECO:0000256" key="3">
    <source>
        <dbReference type="ARBA" id="ARBA00022723"/>
    </source>
</evidence>
<keyword evidence="7" id="KW-0472">Membrane</keyword>
<dbReference type="InterPro" id="IPR013783">
    <property type="entry name" value="Ig-like_fold"/>
</dbReference>
<keyword evidence="2" id="KW-0004">4Fe-4S</keyword>
<feature type="transmembrane region" description="Helical" evidence="7">
    <location>
        <begin position="201"/>
        <end position="218"/>
    </location>
</feature>
<feature type="transmembrane region" description="Helical" evidence="7">
    <location>
        <begin position="90"/>
        <end position="111"/>
    </location>
</feature>
<keyword evidence="5" id="KW-0408">Iron</keyword>
<dbReference type="PANTHER" id="PTHR30176:SF3">
    <property type="entry name" value="FERREDOXIN-TYPE PROTEIN NAPH"/>
    <property type="match status" value="1"/>
</dbReference>